<dbReference type="Proteomes" id="UP000325255">
    <property type="component" value="Unassembled WGS sequence"/>
</dbReference>
<dbReference type="InterPro" id="IPR010982">
    <property type="entry name" value="Lambda_DNA-bd_dom_sf"/>
</dbReference>
<dbReference type="RefSeq" id="WP_150039206.1">
    <property type="nucleotide sequence ID" value="NZ_OW485601.1"/>
</dbReference>
<sequence length="68" mass="7772">MTAERLREILCQLGWSKDHLQQRLRVDPRVVRRWISGGADIPESIALWLERAAVLDASNPPPVRNSAR</sequence>
<reference evidence="1 2" key="1">
    <citation type="submission" date="2019-09" db="EMBL/GenBank/DDBJ databases">
        <title>Genome sequence of Rhodovastum atsumiense, a diverse member of the Acetobacteraceae family of non-sulfur purple photosynthetic bacteria.</title>
        <authorList>
            <person name="Meyer T."/>
            <person name="Kyndt J."/>
        </authorList>
    </citation>
    <scope>NUCLEOTIDE SEQUENCE [LARGE SCALE GENOMIC DNA]</scope>
    <source>
        <strain evidence="1 2">DSM 21279</strain>
    </source>
</reference>
<dbReference type="Gene3D" id="1.10.260.40">
    <property type="entry name" value="lambda repressor-like DNA-binding domains"/>
    <property type="match status" value="1"/>
</dbReference>
<gene>
    <name evidence="1" type="ORF">F1189_03335</name>
</gene>
<dbReference type="CDD" id="cd00093">
    <property type="entry name" value="HTH_XRE"/>
    <property type="match status" value="1"/>
</dbReference>
<dbReference type="AlphaFoldDB" id="A0A5M6IZU2"/>
<proteinExistence type="predicted"/>
<comment type="caution">
    <text evidence="1">The sequence shown here is derived from an EMBL/GenBank/DDBJ whole genome shotgun (WGS) entry which is preliminary data.</text>
</comment>
<organism evidence="1 2">
    <name type="scientific">Rhodovastum atsumiense</name>
    <dbReference type="NCBI Taxonomy" id="504468"/>
    <lineage>
        <taxon>Bacteria</taxon>
        <taxon>Pseudomonadati</taxon>
        <taxon>Pseudomonadota</taxon>
        <taxon>Alphaproteobacteria</taxon>
        <taxon>Acetobacterales</taxon>
        <taxon>Acetobacteraceae</taxon>
        <taxon>Rhodovastum</taxon>
    </lineage>
</organism>
<evidence type="ECO:0000313" key="2">
    <source>
        <dbReference type="Proteomes" id="UP000325255"/>
    </source>
</evidence>
<dbReference type="SUPFAM" id="SSF47413">
    <property type="entry name" value="lambda repressor-like DNA-binding domains"/>
    <property type="match status" value="1"/>
</dbReference>
<dbReference type="OrthoDB" id="7268941at2"/>
<keyword evidence="2" id="KW-1185">Reference proteome</keyword>
<accession>A0A5M6IZU2</accession>
<dbReference type="EMBL" id="VWPK01000004">
    <property type="protein sequence ID" value="KAA5613823.1"/>
    <property type="molecule type" value="Genomic_DNA"/>
</dbReference>
<dbReference type="InterPro" id="IPR001387">
    <property type="entry name" value="Cro/C1-type_HTH"/>
</dbReference>
<dbReference type="GO" id="GO:0003677">
    <property type="term" value="F:DNA binding"/>
    <property type="evidence" value="ECO:0007669"/>
    <property type="project" value="InterPro"/>
</dbReference>
<name>A0A5M6IZU2_9PROT</name>
<protein>
    <submittedName>
        <fullName evidence="1">Helix-turn-helix transcriptional regulator</fullName>
    </submittedName>
</protein>
<evidence type="ECO:0000313" key="1">
    <source>
        <dbReference type="EMBL" id="KAA5613823.1"/>
    </source>
</evidence>